<dbReference type="PANTHER" id="PTHR45008:SF1">
    <property type="entry name" value="PTS SYSTEM GLUCOSE-SPECIFIC EIIA COMPONENT"/>
    <property type="match status" value="1"/>
</dbReference>
<evidence type="ECO:0000256" key="1">
    <source>
        <dbReference type="ARBA" id="ARBA00004496"/>
    </source>
</evidence>
<protein>
    <submittedName>
        <fullName evidence="8">PTS glucose transporter subunit IIA</fullName>
    </submittedName>
</protein>
<dbReference type="PANTHER" id="PTHR45008">
    <property type="entry name" value="PTS SYSTEM GLUCOSE-SPECIFIC EIIA COMPONENT"/>
    <property type="match status" value="1"/>
</dbReference>
<dbReference type="InterPro" id="IPR001127">
    <property type="entry name" value="PTS_EIIA_1_perm"/>
</dbReference>
<dbReference type="EMBL" id="CP095071">
    <property type="protein sequence ID" value="UOQ83735.1"/>
    <property type="molecule type" value="Genomic_DNA"/>
</dbReference>
<accession>A0ABY4GIB6</accession>
<evidence type="ECO:0000256" key="3">
    <source>
        <dbReference type="ARBA" id="ARBA00022597"/>
    </source>
</evidence>
<dbReference type="SUPFAM" id="SSF51261">
    <property type="entry name" value="Duplicated hybrid motif"/>
    <property type="match status" value="1"/>
</dbReference>
<evidence type="ECO:0000313" key="8">
    <source>
        <dbReference type="EMBL" id="UOQ83735.1"/>
    </source>
</evidence>
<sequence length="166" mass="17933">MLKKLFGKKETSETLLAPMTGKQVKMEDVPDEMFSNKLLGDGIAIEPTEGKVVAPIDGEVVQFSNTKHAVGIKSKNGLEVLIHIGLETVALNGEGFEGFVSQGDKVKAGDKLVTFDLPFIKEKADSIISPVVITNFEIVESLTKSDEHNLVAGESIFMTVDKKVDA</sequence>
<dbReference type="Proteomes" id="UP000831537">
    <property type="component" value="Chromosome"/>
</dbReference>
<dbReference type="InterPro" id="IPR011055">
    <property type="entry name" value="Dup_hybrid_motif"/>
</dbReference>
<organism evidence="8 9">
    <name type="scientific">Gracilibacillus salinarum</name>
    <dbReference type="NCBI Taxonomy" id="2932255"/>
    <lineage>
        <taxon>Bacteria</taxon>
        <taxon>Bacillati</taxon>
        <taxon>Bacillota</taxon>
        <taxon>Bacilli</taxon>
        <taxon>Bacillales</taxon>
        <taxon>Bacillaceae</taxon>
        <taxon>Gracilibacillus</taxon>
    </lineage>
</organism>
<evidence type="ECO:0000256" key="5">
    <source>
        <dbReference type="ARBA" id="ARBA00022683"/>
    </source>
</evidence>
<keyword evidence="6" id="KW-0418">Kinase</keyword>
<dbReference type="PROSITE" id="PS51093">
    <property type="entry name" value="PTS_EIIA_TYPE_1"/>
    <property type="match status" value="1"/>
</dbReference>
<name>A0ABY4GIB6_9BACI</name>
<keyword evidence="2" id="KW-0813">Transport</keyword>
<evidence type="ECO:0000259" key="7">
    <source>
        <dbReference type="PROSITE" id="PS51093"/>
    </source>
</evidence>
<dbReference type="PROSITE" id="PS00371">
    <property type="entry name" value="PTS_EIIA_TYPE_1_HIS"/>
    <property type="match status" value="1"/>
</dbReference>
<dbReference type="RefSeq" id="WP_244740860.1">
    <property type="nucleotide sequence ID" value="NZ_CP095071.1"/>
</dbReference>
<keyword evidence="9" id="KW-1185">Reference proteome</keyword>
<dbReference type="Gene3D" id="2.70.70.10">
    <property type="entry name" value="Glucose Permease (Domain IIA)"/>
    <property type="match status" value="1"/>
</dbReference>
<dbReference type="Pfam" id="PF00358">
    <property type="entry name" value="PTS_EIIA_1"/>
    <property type="match status" value="1"/>
</dbReference>
<dbReference type="NCBIfam" id="TIGR00830">
    <property type="entry name" value="PTBA"/>
    <property type="match status" value="1"/>
</dbReference>
<comment type="subcellular location">
    <subcellularLocation>
        <location evidence="1">Cytoplasm</location>
    </subcellularLocation>
</comment>
<evidence type="ECO:0000256" key="6">
    <source>
        <dbReference type="ARBA" id="ARBA00022777"/>
    </source>
</evidence>
<gene>
    <name evidence="8" type="ORF">MUN87_13325</name>
</gene>
<keyword evidence="5" id="KW-0598">Phosphotransferase system</keyword>
<dbReference type="InterPro" id="IPR050890">
    <property type="entry name" value="PTS_EIIA_component"/>
</dbReference>
<evidence type="ECO:0000256" key="2">
    <source>
        <dbReference type="ARBA" id="ARBA00022448"/>
    </source>
</evidence>
<proteinExistence type="predicted"/>
<reference evidence="8 9" key="1">
    <citation type="submission" date="2022-04" db="EMBL/GenBank/DDBJ databases">
        <title>Gracilibacillus sp. isolated from saltern.</title>
        <authorList>
            <person name="Won M."/>
            <person name="Lee C.-M."/>
            <person name="Woen H.-Y."/>
            <person name="Kwon S.-W."/>
        </authorList>
    </citation>
    <scope>NUCLEOTIDE SEQUENCE [LARGE SCALE GENOMIC DNA]</scope>
    <source>
        <strain evidence="8 9">SSPM10-3</strain>
    </source>
</reference>
<keyword evidence="3 8" id="KW-0762">Sugar transport</keyword>
<evidence type="ECO:0000256" key="4">
    <source>
        <dbReference type="ARBA" id="ARBA00022679"/>
    </source>
</evidence>
<keyword evidence="4" id="KW-0808">Transferase</keyword>
<feature type="domain" description="PTS EIIA type-1" evidence="7">
    <location>
        <begin position="31"/>
        <end position="135"/>
    </location>
</feature>
<evidence type="ECO:0000313" key="9">
    <source>
        <dbReference type="Proteomes" id="UP000831537"/>
    </source>
</evidence>